<evidence type="ECO:0000313" key="2">
    <source>
        <dbReference type="Proteomes" id="UP000004949"/>
    </source>
</evidence>
<keyword evidence="2" id="KW-1185">Reference proteome</keyword>
<reference evidence="1 2" key="1">
    <citation type="submission" date="2011-10" db="EMBL/GenBank/DDBJ databases">
        <title>Genome sequence of Gluconobacter morbifer G707, isolated from Drosophila gut.</title>
        <authorList>
            <person name="Lee W.-J."/>
            <person name="Kim E.-K."/>
        </authorList>
    </citation>
    <scope>NUCLEOTIDE SEQUENCE [LARGE SCALE GENOMIC DNA]</scope>
    <source>
        <strain evidence="1 2">G707</strain>
    </source>
</reference>
<accession>G6XHS1</accession>
<dbReference type="EMBL" id="AGQV01000002">
    <property type="protein sequence ID" value="EHH68295.1"/>
    <property type="molecule type" value="Genomic_DNA"/>
</dbReference>
<sequence>MLNCHGKWVGSDASLSTGVTSPTWFRRIRFIRFLSVPASRQKQHSFRFADAGWESFSFLRQI</sequence>
<name>G6XHS1_9PROT</name>
<dbReference type="AlphaFoldDB" id="G6XHS1"/>
<proteinExistence type="predicted"/>
<comment type="caution">
    <text evidence="1">The sequence shown here is derived from an EMBL/GenBank/DDBJ whole genome shotgun (WGS) entry which is preliminary data.</text>
</comment>
<gene>
    <name evidence="1" type="ORF">GMO_10650</name>
</gene>
<organism evidence="1 2">
    <name type="scientific">Gluconobacter morbifer G707</name>
    <dbReference type="NCBI Taxonomy" id="1088869"/>
    <lineage>
        <taxon>Bacteria</taxon>
        <taxon>Pseudomonadati</taxon>
        <taxon>Pseudomonadota</taxon>
        <taxon>Alphaproteobacteria</taxon>
        <taxon>Acetobacterales</taxon>
        <taxon>Acetobacteraceae</taxon>
        <taxon>Gluconobacter</taxon>
    </lineage>
</organism>
<protein>
    <submittedName>
        <fullName evidence="1">Uncharacterized protein</fullName>
    </submittedName>
</protein>
<dbReference type="STRING" id="1088869.GMO_10650"/>
<evidence type="ECO:0000313" key="1">
    <source>
        <dbReference type="EMBL" id="EHH68295.1"/>
    </source>
</evidence>
<dbReference type="Proteomes" id="UP000004949">
    <property type="component" value="Unassembled WGS sequence"/>
</dbReference>
<dbReference type="PATRIC" id="fig|1088869.3.peg.1065"/>